<keyword evidence="3" id="KW-0808">Transferase</keyword>
<evidence type="ECO:0000256" key="6">
    <source>
        <dbReference type="ARBA" id="ARBA00022777"/>
    </source>
</evidence>
<evidence type="ECO:0000256" key="8">
    <source>
        <dbReference type="ARBA" id="ARBA00022840"/>
    </source>
</evidence>
<evidence type="ECO:0000256" key="9">
    <source>
        <dbReference type="ARBA" id="ARBA00022842"/>
    </source>
</evidence>
<dbReference type="InterPro" id="IPR052016">
    <property type="entry name" value="Bact_Sigma-Reg"/>
</dbReference>
<dbReference type="OrthoDB" id="118142at2"/>
<keyword evidence="8" id="KW-0067">ATP-binding</keyword>
<evidence type="ECO:0000256" key="2">
    <source>
        <dbReference type="ARBA" id="ARBA00022553"/>
    </source>
</evidence>
<keyword evidence="2" id="KW-0597">Phosphoprotein</keyword>
<dbReference type="Proteomes" id="UP000460272">
    <property type="component" value="Unassembled WGS sequence"/>
</dbReference>
<dbReference type="EMBL" id="RPFW01000001">
    <property type="protein sequence ID" value="TVZ07363.1"/>
    <property type="molecule type" value="Genomic_DNA"/>
</dbReference>
<evidence type="ECO:0000256" key="7">
    <source>
        <dbReference type="ARBA" id="ARBA00022801"/>
    </source>
</evidence>
<comment type="caution">
    <text evidence="17">The sequence shown here is derived from an EMBL/GenBank/DDBJ whole genome shotgun (WGS) entry which is preliminary data.</text>
</comment>
<dbReference type="InterPro" id="IPR029016">
    <property type="entry name" value="GAF-like_dom_sf"/>
</dbReference>
<dbReference type="GO" id="GO:0005524">
    <property type="term" value="F:ATP binding"/>
    <property type="evidence" value="ECO:0007669"/>
    <property type="project" value="UniProtKB-KW"/>
</dbReference>
<dbReference type="Gene3D" id="3.30.565.10">
    <property type="entry name" value="Histidine kinase-like ATPase, C-terminal domain"/>
    <property type="match status" value="1"/>
</dbReference>
<evidence type="ECO:0000313" key="18">
    <source>
        <dbReference type="Proteomes" id="UP000460272"/>
    </source>
</evidence>
<dbReference type="InterPro" id="IPR003594">
    <property type="entry name" value="HATPase_dom"/>
</dbReference>
<dbReference type="InterPro" id="IPR036890">
    <property type="entry name" value="HATPase_C_sf"/>
</dbReference>
<dbReference type="CDD" id="cd16936">
    <property type="entry name" value="HATPase_RsbW-like"/>
    <property type="match status" value="1"/>
</dbReference>
<dbReference type="Gene3D" id="3.60.40.10">
    <property type="entry name" value="PPM-type phosphatase domain"/>
    <property type="match status" value="1"/>
</dbReference>
<evidence type="ECO:0000259" key="16">
    <source>
        <dbReference type="SMART" id="SM00331"/>
    </source>
</evidence>
<evidence type="ECO:0000256" key="10">
    <source>
        <dbReference type="ARBA" id="ARBA00022912"/>
    </source>
</evidence>
<dbReference type="PANTHER" id="PTHR43156">
    <property type="entry name" value="STAGE II SPORULATION PROTEIN E-RELATED"/>
    <property type="match status" value="1"/>
</dbReference>
<evidence type="ECO:0000256" key="12">
    <source>
        <dbReference type="ARBA" id="ARBA00047761"/>
    </source>
</evidence>
<keyword evidence="11" id="KW-0464">Manganese</keyword>
<gene>
    <name evidence="17" type="ORF">EAS64_01015</name>
</gene>
<dbReference type="Pfam" id="PF07228">
    <property type="entry name" value="SpoIIE"/>
    <property type="match status" value="1"/>
</dbReference>
<keyword evidence="6" id="KW-0418">Kinase</keyword>
<dbReference type="GO" id="GO:0004722">
    <property type="term" value="F:protein serine/threonine phosphatase activity"/>
    <property type="evidence" value="ECO:0007669"/>
    <property type="project" value="UniProtKB-EC"/>
</dbReference>
<evidence type="ECO:0000256" key="3">
    <source>
        <dbReference type="ARBA" id="ARBA00022679"/>
    </source>
</evidence>
<dbReference type="EC" id="3.1.3.16" evidence="1"/>
<dbReference type="SUPFAM" id="SSF55781">
    <property type="entry name" value="GAF domain-like"/>
    <property type="match status" value="1"/>
</dbReference>
<keyword evidence="5" id="KW-0547">Nucleotide-binding</keyword>
<dbReference type="SUPFAM" id="SSF55874">
    <property type="entry name" value="ATPase domain of HSP90 chaperone/DNA topoisomerase II/histidine kinase"/>
    <property type="match status" value="1"/>
</dbReference>
<protein>
    <recommendedName>
        <fullName evidence="1">protein-serine/threonine phosphatase</fullName>
        <ecNumber evidence="1">3.1.3.16</ecNumber>
    </recommendedName>
    <alternativeName>
        <fullName evidence="15">Protein-serine/threonine phosphatase</fullName>
    </alternativeName>
    <alternativeName>
        <fullName evidence="14">Serine/threonine-protein kinase</fullName>
    </alternativeName>
</protein>
<dbReference type="GO" id="GO:0016301">
    <property type="term" value="F:kinase activity"/>
    <property type="evidence" value="ECO:0007669"/>
    <property type="project" value="UniProtKB-KW"/>
</dbReference>
<evidence type="ECO:0000313" key="17">
    <source>
        <dbReference type="EMBL" id="TVZ07363.1"/>
    </source>
</evidence>
<dbReference type="AlphaFoldDB" id="A0A6P2CCR6"/>
<organism evidence="17 18">
    <name type="scientific">Trebonia kvetii</name>
    <dbReference type="NCBI Taxonomy" id="2480626"/>
    <lineage>
        <taxon>Bacteria</taxon>
        <taxon>Bacillati</taxon>
        <taxon>Actinomycetota</taxon>
        <taxon>Actinomycetes</taxon>
        <taxon>Streptosporangiales</taxon>
        <taxon>Treboniaceae</taxon>
        <taxon>Trebonia</taxon>
    </lineage>
</organism>
<dbReference type="PANTHER" id="PTHR43156:SF2">
    <property type="entry name" value="STAGE II SPORULATION PROTEIN E"/>
    <property type="match status" value="1"/>
</dbReference>
<dbReference type="SUPFAM" id="SSF81606">
    <property type="entry name" value="PP2C-like"/>
    <property type="match status" value="1"/>
</dbReference>
<reference evidence="17 18" key="1">
    <citation type="submission" date="2018-11" db="EMBL/GenBank/DDBJ databases">
        <title>Trebonia kvetii gen.nov., sp.nov., a novel acidophilic actinobacterium, and proposal of the new actinobacterial family Treboniaceae fam. nov.</title>
        <authorList>
            <person name="Rapoport D."/>
            <person name="Sagova-Mareckova M."/>
            <person name="Sedlacek I."/>
            <person name="Provaznik J."/>
            <person name="Kralova S."/>
            <person name="Pavlinic D."/>
            <person name="Benes V."/>
            <person name="Kopecky J."/>
        </authorList>
    </citation>
    <scope>NUCLEOTIDE SEQUENCE [LARGE SCALE GENOMIC DNA]</scope>
    <source>
        <strain evidence="17 18">15Tr583</strain>
    </source>
</reference>
<evidence type="ECO:0000256" key="4">
    <source>
        <dbReference type="ARBA" id="ARBA00022723"/>
    </source>
</evidence>
<accession>A0A6P2CCR6</accession>
<keyword evidence="4" id="KW-0479">Metal-binding</keyword>
<evidence type="ECO:0000256" key="11">
    <source>
        <dbReference type="ARBA" id="ARBA00023211"/>
    </source>
</evidence>
<dbReference type="InterPro" id="IPR001932">
    <property type="entry name" value="PPM-type_phosphatase-like_dom"/>
</dbReference>
<dbReference type="Gene3D" id="3.30.450.40">
    <property type="match status" value="1"/>
</dbReference>
<sequence length="688" mass="74909">MERNGRIVQHDRTAPKVLARSTDDLLGVHLSDITANPSDSVTVLSIAMMLDAVRADREGNAVLTIALAGGLSADAIVTAKPMQTGSSDVAAFVIMQIPIPSAERFVDPALMRDILLRDASPVEEDTLDFSELAKKMTAQLVPAFCSTAEVLVIESLIGDNEVPSHLPDGNIPLRRLHVRHDREHPAWQSAFPIGEILRFPPGSAYTKSIETGAAVLEHSVSADSAKKLAKSWRRKPVGGLFTDVSMLVIPAVSKGTVLGLFCCFREAGARRFDRYDMEMGMEFATRSAVFFNHATRYNREHATALTLQRAMLPTGLSMPSSVEVKHRYLPGSELVEVGGDWYESIRLPGARVALVVGDVAGHGVRAAVTMGRLRTAIQTLAMLELPPAESLQQLDELMRTIGEREPHFATCAYAVYDAVTGEIELSVAGHLPPLLVHPDGRNEYLEVIPSPPLGVGNGVVDTKVIGVEDGSLFVLYTDGLVESRDRDISEGLDRLQAAFGEGAPEADLEDLCKTALDGVYSDAKRDDIAVLIAKLRRIPEDHRVIFQLEPEHSAVRHARSLIRDPLKRWGLEDLIDSSELLVSELVTNAIKYANGEVTLRLILEPESLVCEVHDSSPALPRVLQVDKDAENGRGLHVVSQMASRWGVRRTPGGKVVWCEQLVPAEITEAMRAALENPDEVTPDAVPVS</sequence>
<dbReference type="Pfam" id="PF13581">
    <property type="entry name" value="HATPase_c_2"/>
    <property type="match status" value="1"/>
</dbReference>
<dbReference type="FunFam" id="3.30.565.10:FF:000028">
    <property type="entry name" value="PAS sensor protein"/>
    <property type="match status" value="1"/>
</dbReference>
<keyword evidence="10" id="KW-0904">Protein phosphatase</keyword>
<dbReference type="GO" id="GO:0046872">
    <property type="term" value="F:metal ion binding"/>
    <property type="evidence" value="ECO:0007669"/>
    <property type="project" value="UniProtKB-KW"/>
</dbReference>
<dbReference type="SMART" id="SM00331">
    <property type="entry name" value="PP2C_SIG"/>
    <property type="match status" value="1"/>
</dbReference>
<evidence type="ECO:0000256" key="13">
    <source>
        <dbReference type="ARBA" id="ARBA00056274"/>
    </source>
</evidence>
<name>A0A6P2CCR6_9ACTN</name>
<feature type="domain" description="PPM-type phosphatase" evidence="16">
    <location>
        <begin position="319"/>
        <end position="535"/>
    </location>
</feature>
<dbReference type="InterPro" id="IPR036457">
    <property type="entry name" value="PPM-type-like_dom_sf"/>
</dbReference>
<comment type="function">
    <text evidence="13">Primarily acts as an independent SigF regulator that is sensitive to the osmosensory signal, mediating the cross talk of PknD with the SigF regulon. Possesses both phosphatase and kinase activities. The kinase domain functions as a classic anti-sigma factor-like kinase to phosphorylate the anti-anti-sigma factor domain at the canonical regulatory site, and the phosphatase domain antagonizes this activity.</text>
</comment>
<evidence type="ECO:0000256" key="15">
    <source>
        <dbReference type="ARBA" id="ARBA00081350"/>
    </source>
</evidence>
<evidence type="ECO:0000256" key="5">
    <source>
        <dbReference type="ARBA" id="ARBA00022741"/>
    </source>
</evidence>
<keyword evidence="7" id="KW-0378">Hydrolase</keyword>
<keyword evidence="9" id="KW-0460">Magnesium</keyword>
<dbReference type="FunFam" id="3.60.40.10:FF:000005">
    <property type="entry name" value="Serine/threonine protein phosphatase"/>
    <property type="match status" value="1"/>
</dbReference>
<keyword evidence="18" id="KW-1185">Reference proteome</keyword>
<proteinExistence type="predicted"/>
<comment type="catalytic activity">
    <reaction evidence="12">
        <text>O-phospho-L-seryl-[protein] + H2O = L-seryl-[protein] + phosphate</text>
        <dbReference type="Rhea" id="RHEA:20629"/>
        <dbReference type="Rhea" id="RHEA-COMP:9863"/>
        <dbReference type="Rhea" id="RHEA-COMP:11604"/>
        <dbReference type="ChEBI" id="CHEBI:15377"/>
        <dbReference type="ChEBI" id="CHEBI:29999"/>
        <dbReference type="ChEBI" id="CHEBI:43474"/>
        <dbReference type="ChEBI" id="CHEBI:83421"/>
        <dbReference type="EC" id="3.1.3.16"/>
    </reaction>
</comment>
<evidence type="ECO:0000256" key="1">
    <source>
        <dbReference type="ARBA" id="ARBA00013081"/>
    </source>
</evidence>
<evidence type="ECO:0000256" key="14">
    <source>
        <dbReference type="ARBA" id="ARBA00075117"/>
    </source>
</evidence>